<dbReference type="EMBL" id="NMWU01000005">
    <property type="protein sequence ID" value="PLS31792.1"/>
    <property type="molecule type" value="Genomic_DNA"/>
</dbReference>
<feature type="region of interest" description="Disordered" evidence="1">
    <location>
        <begin position="327"/>
        <end position="353"/>
    </location>
</feature>
<organism evidence="2 3">
    <name type="scientific">Bifidobacterium margollesii</name>
    <dbReference type="NCBI Taxonomy" id="2020964"/>
    <lineage>
        <taxon>Bacteria</taxon>
        <taxon>Bacillati</taxon>
        <taxon>Actinomycetota</taxon>
        <taxon>Actinomycetes</taxon>
        <taxon>Bifidobacteriales</taxon>
        <taxon>Bifidobacteriaceae</taxon>
        <taxon>Bifidobacterium</taxon>
    </lineage>
</organism>
<dbReference type="InterPro" id="IPR027417">
    <property type="entry name" value="P-loop_NTPase"/>
</dbReference>
<dbReference type="AlphaFoldDB" id="A0A2N5JC51"/>
<dbReference type="SUPFAM" id="SSF52540">
    <property type="entry name" value="P-loop containing nucleoside triphosphate hydrolases"/>
    <property type="match status" value="1"/>
</dbReference>
<proteinExistence type="predicted"/>
<reference evidence="2 3" key="1">
    <citation type="submission" date="2017-07" db="EMBL/GenBank/DDBJ databases">
        <title>Bifidobacterium novel species.</title>
        <authorList>
            <person name="Lugli G.A."/>
            <person name="Milani C."/>
            <person name="Duranti S."/>
            <person name="Mangifesta M."/>
        </authorList>
    </citation>
    <scope>NUCLEOTIDE SEQUENCE [LARGE SCALE GENOMIC DNA]</scope>
    <source>
        <strain evidence="3">Uis1B</strain>
    </source>
</reference>
<accession>A0A2N5JC51</accession>
<evidence type="ECO:0000313" key="3">
    <source>
        <dbReference type="Proteomes" id="UP000235050"/>
    </source>
</evidence>
<keyword evidence="3" id="KW-1185">Reference proteome</keyword>
<protein>
    <submittedName>
        <fullName evidence="2">Cobyric acid synthase</fullName>
    </submittedName>
</protein>
<sequence>MPHANAGSVGARTGVTGGVGGVGVGVGGPSGGMVGGSAAGAVGGSTDGSGSTGGSDLRNAAVFVSASGGVGVSVFAALCARTIVRGGTSCALADMDLPAGGMDVVLGLESEPGLRWGGINAPLGRIEPSSLRNELPKWDGMPVLAADSWSASLPDWWEVHAAVRALSQISDVLVLDAGHAQRWRELRPAVVVLVVELSVLGLARARAELLRLVEGDVGGTAGMVGGVPGTVGGGVGVNLAGGMADGAIVVVGAPPPWSSKMGTVDIGEAEDYLGREMVGMLARDAALGRSVLAGTGVTTVPRRLRTTVDVVCERIERECRPLKRRTVGGNEGVNDGVAASGGRSPFGGLRGRR</sequence>
<name>A0A2N5JC51_9BIFI</name>
<dbReference type="Proteomes" id="UP000235050">
    <property type="component" value="Unassembled WGS sequence"/>
</dbReference>
<comment type="caution">
    <text evidence="2">The sequence shown here is derived from an EMBL/GenBank/DDBJ whole genome shotgun (WGS) entry which is preliminary data.</text>
</comment>
<evidence type="ECO:0000313" key="2">
    <source>
        <dbReference type="EMBL" id="PLS31792.1"/>
    </source>
</evidence>
<gene>
    <name evidence="2" type="ORF">Uis1B_0330</name>
</gene>
<dbReference type="Gene3D" id="3.40.50.300">
    <property type="entry name" value="P-loop containing nucleotide triphosphate hydrolases"/>
    <property type="match status" value="1"/>
</dbReference>
<feature type="compositionally biased region" description="Gly residues" evidence="1">
    <location>
        <begin position="344"/>
        <end position="353"/>
    </location>
</feature>
<evidence type="ECO:0000256" key="1">
    <source>
        <dbReference type="SAM" id="MobiDB-lite"/>
    </source>
</evidence>